<protein>
    <recommendedName>
        <fullName evidence="2">non-specific serine/threonine protein kinase</fullName>
        <ecNumber evidence="2">2.7.11.1</ecNumber>
    </recommendedName>
</protein>
<keyword evidence="3" id="KW-0723">Serine/threonine-protein kinase</keyword>
<dbReference type="Gramene" id="ESR43978">
    <property type="protein sequence ID" value="ESR43978"/>
    <property type="gene ID" value="CICLE_v10013644mg"/>
</dbReference>
<dbReference type="InterPro" id="IPR008271">
    <property type="entry name" value="Ser/Thr_kinase_AS"/>
</dbReference>
<dbReference type="GO" id="GO:0016020">
    <property type="term" value="C:membrane"/>
    <property type="evidence" value="ECO:0007669"/>
    <property type="project" value="UniProtKB-SubCell"/>
</dbReference>
<dbReference type="InterPro" id="IPR011009">
    <property type="entry name" value="Kinase-like_dom_sf"/>
</dbReference>
<dbReference type="eggNOG" id="KOG1187">
    <property type="taxonomic scope" value="Eukaryota"/>
</dbReference>
<comment type="catalytic activity">
    <reaction evidence="14">
        <text>L-seryl-[protein] + ATP = O-phospho-L-seryl-[protein] + ADP + H(+)</text>
        <dbReference type="Rhea" id="RHEA:17989"/>
        <dbReference type="Rhea" id="RHEA-COMP:9863"/>
        <dbReference type="Rhea" id="RHEA-COMP:11604"/>
        <dbReference type="ChEBI" id="CHEBI:15378"/>
        <dbReference type="ChEBI" id="CHEBI:29999"/>
        <dbReference type="ChEBI" id="CHEBI:30616"/>
        <dbReference type="ChEBI" id="CHEBI:83421"/>
        <dbReference type="ChEBI" id="CHEBI:456216"/>
        <dbReference type="EC" id="2.7.11.1"/>
    </reaction>
</comment>
<evidence type="ECO:0000256" key="14">
    <source>
        <dbReference type="ARBA" id="ARBA00048679"/>
    </source>
</evidence>
<sequence>MHKVLEVFEGSIENLKILRQEDQPNSLLLHHSQQSLHRRSPPCLTKDVQNLNCSAPFHCANLRNIGYPFWGSNRPEHCGYPGFELDCAGDVPEITIMDRAYKVLHINNESRRINVARQDYWDYNCPANLSNSSLNFSIFNYASDTRNLTLYYSCPASFMNNISGILLPNRFNCSIDGKNSNNYYFSWDSNSFNSSISSAIGAYFRSCANSVVIPVWQSTLRYMVNNLNSVNLTCALRVGFGLQWHANNRLCEECEQSNGNCGYIAKTGEFICYCPNGAYSSSCHSRTDVSLNAGIAASVLGTMVILGILLIVIQALIKKKTREDDRNVEAFIRNHESLAPKRYSYSDVKRMTKSFRDKLGQGGYGEVYKGELPDGQLVAVKVLKNSRCNGEEFINEVASISRTPHVNIVTFLGFCYENKKNALIYELMPNGSLDKFIHNDRNIKLEWKTMYQIAIGIARGLEYLHRGCQVRIVHFDIKPQNILLDEDFCPKISDFGLAKQAQKKESAISMLHARGTIGYIAPEVYSRRFGGVSHKSDVYSYGMMIIEMVGCTKNLDDEVTDTSICHNLIYERIEPGNDFQFDGFATEEEKKMAKKMILVGFWCIQTNPSERPSMHKVLEMLEGSIENLQIPPKPSLFSAT</sequence>
<dbReference type="EMBL" id="KI536861">
    <property type="protein sequence ID" value="ESR43978.1"/>
    <property type="molecule type" value="Genomic_DNA"/>
</dbReference>
<dbReference type="PANTHER" id="PTHR27009">
    <property type="entry name" value="RUST RESISTANCE KINASE LR10-RELATED"/>
    <property type="match status" value="1"/>
</dbReference>
<evidence type="ECO:0000256" key="2">
    <source>
        <dbReference type="ARBA" id="ARBA00012513"/>
    </source>
</evidence>
<evidence type="ECO:0000256" key="7">
    <source>
        <dbReference type="ARBA" id="ARBA00022741"/>
    </source>
</evidence>
<reference evidence="18 19" key="1">
    <citation type="submission" date="2013-10" db="EMBL/GenBank/DDBJ databases">
        <authorList>
            <consortium name="International Citrus Genome Consortium"/>
            <person name="Jenkins J."/>
            <person name="Schmutz J."/>
            <person name="Prochnik S."/>
            <person name="Rokhsar D."/>
            <person name="Gmitter F."/>
            <person name="Ollitrault P."/>
            <person name="Machado M."/>
            <person name="Talon M."/>
            <person name="Wincker P."/>
            <person name="Jaillon O."/>
            <person name="Morgante M."/>
        </authorList>
    </citation>
    <scope>NUCLEOTIDE SEQUENCE</scope>
    <source>
        <strain evidence="19">cv. Clemenules</strain>
    </source>
</reference>
<dbReference type="Pfam" id="PF13947">
    <property type="entry name" value="GUB_WAK_bind"/>
    <property type="match status" value="1"/>
</dbReference>
<comment type="subcellular location">
    <subcellularLocation>
        <location evidence="1">Membrane</location>
        <topology evidence="1">Single-pass type I membrane protein</topology>
    </subcellularLocation>
</comment>
<keyword evidence="5 16" id="KW-0812">Transmembrane</keyword>
<evidence type="ECO:0000256" key="13">
    <source>
        <dbReference type="ARBA" id="ARBA00047899"/>
    </source>
</evidence>
<feature type="domain" description="Protein kinase" evidence="17">
    <location>
        <begin position="353"/>
        <end position="625"/>
    </location>
</feature>
<dbReference type="CDD" id="cd14066">
    <property type="entry name" value="STKc_IRAK"/>
    <property type="match status" value="1"/>
</dbReference>
<dbReference type="SUPFAM" id="SSF56112">
    <property type="entry name" value="Protein kinase-like (PK-like)"/>
    <property type="match status" value="1"/>
</dbReference>
<dbReference type="OMA" id="WLPNQGN"/>
<dbReference type="Gene3D" id="1.10.510.10">
    <property type="entry name" value="Transferase(Phosphotransferase) domain 1"/>
    <property type="match status" value="1"/>
</dbReference>
<dbReference type="PROSITE" id="PS00108">
    <property type="entry name" value="PROTEIN_KINASE_ST"/>
    <property type="match status" value="1"/>
</dbReference>
<keyword evidence="8" id="KW-0418">Kinase</keyword>
<keyword evidence="10 16" id="KW-1133">Transmembrane helix</keyword>
<dbReference type="InterPro" id="IPR025287">
    <property type="entry name" value="WAK_GUB"/>
</dbReference>
<dbReference type="GO" id="GO:0004674">
    <property type="term" value="F:protein serine/threonine kinase activity"/>
    <property type="evidence" value="ECO:0007669"/>
    <property type="project" value="UniProtKB-KW"/>
</dbReference>
<evidence type="ECO:0000256" key="15">
    <source>
        <dbReference type="PROSITE-ProRule" id="PRU10141"/>
    </source>
</evidence>
<evidence type="ECO:0000256" key="6">
    <source>
        <dbReference type="ARBA" id="ARBA00022729"/>
    </source>
</evidence>
<keyword evidence="4" id="KW-0808">Transferase</keyword>
<dbReference type="Pfam" id="PF14380">
    <property type="entry name" value="WAK_assoc"/>
    <property type="match status" value="1"/>
</dbReference>
<evidence type="ECO:0000259" key="17">
    <source>
        <dbReference type="PROSITE" id="PS50011"/>
    </source>
</evidence>
<proteinExistence type="predicted"/>
<dbReference type="Proteomes" id="UP000030687">
    <property type="component" value="Unassembled WGS sequence"/>
</dbReference>
<dbReference type="PROSITE" id="PS00107">
    <property type="entry name" value="PROTEIN_KINASE_ATP"/>
    <property type="match status" value="1"/>
</dbReference>
<dbReference type="Pfam" id="PF00069">
    <property type="entry name" value="Pkinase"/>
    <property type="match status" value="1"/>
</dbReference>
<evidence type="ECO:0000256" key="12">
    <source>
        <dbReference type="ARBA" id="ARBA00023180"/>
    </source>
</evidence>
<dbReference type="AlphaFoldDB" id="V4S8Z3"/>
<dbReference type="InterPro" id="IPR032872">
    <property type="entry name" value="WAK_assoc_C"/>
</dbReference>
<comment type="catalytic activity">
    <reaction evidence="13">
        <text>L-threonyl-[protein] + ATP = O-phospho-L-threonyl-[protein] + ADP + H(+)</text>
        <dbReference type="Rhea" id="RHEA:46608"/>
        <dbReference type="Rhea" id="RHEA-COMP:11060"/>
        <dbReference type="Rhea" id="RHEA-COMP:11605"/>
        <dbReference type="ChEBI" id="CHEBI:15378"/>
        <dbReference type="ChEBI" id="CHEBI:30013"/>
        <dbReference type="ChEBI" id="CHEBI:30616"/>
        <dbReference type="ChEBI" id="CHEBI:61977"/>
        <dbReference type="ChEBI" id="CHEBI:456216"/>
        <dbReference type="EC" id="2.7.11.1"/>
    </reaction>
</comment>
<dbReference type="SMART" id="SM00220">
    <property type="entry name" value="S_TKc"/>
    <property type="match status" value="1"/>
</dbReference>
<evidence type="ECO:0000313" key="19">
    <source>
        <dbReference type="Proteomes" id="UP000030687"/>
    </source>
</evidence>
<dbReference type="GO" id="GO:0030247">
    <property type="term" value="F:polysaccharide binding"/>
    <property type="evidence" value="ECO:0007669"/>
    <property type="project" value="InterPro"/>
</dbReference>
<evidence type="ECO:0000256" key="5">
    <source>
        <dbReference type="ARBA" id="ARBA00022692"/>
    </source>
</evidence>
<evidence type="ECO:0000256" key="9">
    <source>
        <dbReference type="ARBA" id="ARBA00022840"/>
    </source>
</evidence>
<evidence type="ECO:0000256" key="3">
    <source>
        <dbReference type="ARBA" id="ARBA00022527"/>
    </source>
</evidence>
<feature type="binding site" evidence="15">
    <location>
        <position position="381"/>
    </location>
    <ligand>
        <name>ATP</name>
        <dbReference type="ChEBI" id="CHEBI:30616"/>
    </ligand>
</feature>
<dbReference type="KEGG" id="cic:CICLE_v10013644mg"/>
<evidence type="ECO:0000256" key="16">
    <source>
        <dbReference type="SAM" id="Phobius"/>
    </source>
</evidence>
<keyword evidence="6" id="KW-0732">Signal</keyword>
<evidence type="ECO:0000256" key="1">
    <source>
        <dbReference type="ARBA" id="ARBA00004479"/>
    </source>
</evidence>
<dbReference type="GO" id="GO:0005524">
    <property type="term" value="F:ATP binding"/>
    <property type="evidence" value="ECO:0007669"/>
    <property type="project" value="UniProtKB-UniRule"/>
</dbReference>
<accession>V4S8Z3</accession>
<evidence type="ECO:0000313" key="18">
    <source>
        <dbReference type="EMBL" id="ESR43978.1"/>
    </source>
</evidence>
<dbReference type="FunFam" id="3.30.200.20:FF:000178">
    <property type="entry name" value="serine/threonine-protein kinase PBS1-like"/>
    <property type="match status" value="1"/>
</dbReference>
<evidence type="ECO:0000256" key="4">
    <source>
        <dbReference type="ARBA" id="ARBA00022679"/>
    </source>
</evidence>
<dbReference type="InParanoid" id="V4S8Z3"/>
<dbReference type="FunCoup" id="V4S8Z3">
    <property type="interactions" value="555"/>
</dbReference>
<dbReference type="PROSITE" id="PS50011">
    <property type="entry name" value="PROTEIN_KINASE_DOM"/>
    <property type="match status" value="1"/>
</dbReference>
<evidence type="ECO:0000256" key="10">
    <source>
        <dbReference type="ARBA" id="ARBA00022989"/>
    </source>
</evidence>
<dbReference type="FunFam" id="1.10.510.10:FF:000590">
    <property type="entry name" value="PR5-like receptor kinase"/>
    <property type="match status" value="1"/>
</dbReference>
<name>V4S8Z3_CITCL</name>
<dbReference type="Gene3D" id="3.30.200.20">
    <property type="entry name" value="Phosphorylase Kinase, domain 1"/>
    <property type="match status" value="1"/>
</dbReference>
<evidence type="ECO:0000256" key="11">
    <source>
        <dbReference type="ARBA" id="ARBA00023136"/>
    </source>
</evidence>
<gene>
    <name evidence="18" type="ORF">CICLE_v10013644mg</name>
</gene>
<dbReference type="EC" id="2.7.11.1" evidence="2"/>
<keyword evidence="12" id="KW-0325">Glycoprotein</keyword>
<dbReference type="InterPro" id="IPR017441">
    <property type="entry name" value="Protein_kinase_ATP_BS"/>
</dbReference>
<feature type="transmembrane region" description="Helical" evidence="16">
    <location>
        <begin position="293"/>
        <end position="317"/>
    </location>
</feature>
<keyword evidence="7 15" id="KW-0547">Nucleotide-binding</keyword>
<keyword evidence="9 15" id="KW-0067">ATP-binding</keyword>
<keyword evidence="11 16" id="KW-0472">Membrane</keyword>
<evidence type="ECO:0000256" key="8">
    <source>
        <dbReference type="ARBA" id="ARBA00022777"/>
    </source>
</evidence>
<keyword evidence="19" id="KW-1185">Reference proteome</keyword>
<dbReference type="InterPro" id="IPR000719">
    <property type="entry name" value="Prot_kinase_dom"/>
</dbReference>
<organism evidence="18 19">
    <name type="scientific">Citrus clementina</name>
    <name type="common">Clementine</name>
    <name type="synonym">Citrus deliciosa x Citrus sinensis</name>
    <dbReference type="NCBI Taxonomy" id="85681"/>
    <lineage>
        <taxon>Eukaryota</taxon>
        <taxon>Viridiplantae</taxon>
        <taxon>Streptophyta</taxon>
        <taxon>Embryophyta</taxon>
        <taxon>Tracheophyta</taxon>
        <taxon>Spermatophyta</taxon>
        <taxon>Magnoliopsida</taxon>
        <taxon>eudicotyledons</taxon>
        <taxon>Gunneridae</taxon>
        <taxon>Pentapetalae</taxon>
        <taxon>rosids</taxon>
        <taxon>malvids</taxon>
        <taxon>Sapindales</taxon>
        <taxon>Rutaceae</taxon>
        <taxon>Aurantioideae</taxon>
        <taxon>Citrus</taxon>
    </lineage>
</organism>
<dbReference type="InterPro" id="IPR045874">
    <property type="entry name" value="LRK10/LRL21-25-like"/>
</dbReference>